<feature type="region of interest" description="Disordered" evidence="1">
    <location>
        <begin position="35"/>
        <end position="67"/>
    </location>
</feature>
<accession>A6KAJ9</accession>
<evidence type="ECO:0000313" key="2">
    <source>
        <dbReference type="EMBL" id="EDL93907.1"/>
    </source>
</evidence>
<name>A6KAJ9_RAT</name>
<sequence>MYSPYKKEQQQIKQSSARANFSWIIDAVNKLAMHHLHPPSGRSTHPADAPPTQWTLHPSSGRSTHPEDAPCVLQLLTELKNKMKPIRNIQLLSHESFRQH</sequence>
<dbReference type="Proteomes" id="UP000234681">
    <property type="component" value="Chromosome 17"/>
</dbReference>
<gene>
    <name evidence="2" type="ORF">rCG_24156</name>
</gene>
<proteinExistence type="predicted"/>
<organism evidence="2 3">
    <name type="scientific">Rattus norvegicus</name>
    <name type="common">Rat</name>
    <dbReference type="NCBI Taxonomy" id="10116"/>
    <lineage>
        <taxon>Eukaryota</taxon>
        <taxon>Metazoa</taxon>
        <taxon>Chordata</taxon>
        <taxon>Craniata</taxon>
        <taxon>Vertebrata</taxon>
        <taxon>Euteleostomi</taxon>
        <taxon>Mammalia</taxon>
        <taxon>Eutheria</taxon>
        <taxon>Euarchontoglires</taxon>
        <taxon>Glires</taxon>
        <taxon>Rodentia</taxon>
        <taxon>Myomorpha</taxon>
        <taxon>Muroidea</taxon>
        <taxon>Muridae</taxon>
        <taxon>Murinae</taxon>
        <taxon>Rattus</taxon>
    </lineage>
</organism>
<evidence type="ECO:0000256" key="1">
    <source>
        <dbReference type="SAM" id="MobiDB-lite"/>
    </source>
</evidence>
<feature type="compositionally biased region" description="Polar residues" evidence="1">
    <location>
        <begin position="52"/>
        <end position="63"/>
    </location>
</feature>
<evidence type="ECO:0000313" key="3">
    <source>
        <dbReference type="Proteomes" id="UP000234681"/>
    </source>
</evidence>
<reference evidence="3" key="1">
    <citation type="submission" date="2005-09" db="EMBL/GenBank/DDBJ databases">
        <authorList>
            <person name="Mural R.J."/>
            <person name="Li P.W."/>
            <person name="Adams M.D."/>
            <person name="Amanatides P.G."/>
            <person name="Baden-Tillson H."/>
            <person name="Barnstead M."/>
            <person name="Chin S.H."/>
            <person name="Dew I."/>
            <person name="Evans C.A."/>
            <person name="Ferriera S."/>
            <person name="Flanigan M."/>
            <person name="Fosler C."/>
            <person name="Glodek A."/>
            <person name="Gu Z."/>
            <person name="Holt R.A."/>
            <person name="Jennings D."/>
            <person name="Kraft C.L."/>
            <person name="Lu F."/>
            <person name="Nguyen T."/>
            <person name="Nusskern D.R."/>
            <person name="Pfannkoch C.M."/>
            <person name="Sitter C."/>
            <person name="Sutton G.G."/>
            <person name="Venter J.C."/>
            <person name="Wang Z."/>
            <person name="Woodage T."/>
            <person name="Zheng X.H."/>
            <person name="Zhong F."/>
        </authorList>
    </citation>
    <scope>NUCLEOTIDE SEQUENCE [LARGE SCALE GENOMIC DNA]</scope>
    <source>
        <strain>BN</strain>
        <strain evidence="3">Sprague-Dawley</strain>
    </source>
</reference>
<feature type="non-terminal residue" evidence="2">
    <location>
        <position position="100"/>
    </location>
</feature>
<dbReference type="AlphaFoldDB" id="A6KAJ9"/>
<dbReference type="EMBL" id="CH474032">
    <property type="protein sequence ID" value="EDL93907.1"/>
    <property type="molecule type" value="Genomic_DNA"/>
</dbReference>
<protein>
    <submittedName>
        <fullName evidence="2">RCG24156</fullName>
    </submittedName>
</protein>